<dbReference type="OrthoDB" id="1162838at2"/>
<dbReference type="EMBL" id="SODV01000001">
    <property type="protein sequence ID" value="TDX01482.1"/>
    <property type="molecule type" value="Genomic_DNA"/>
</dbReference>
<evidence type="ECO:0000313" key="2">
    <source>
        <dbReference type="Proteomes" id="UP000294498"/>
    </source>
</evidence>
<reference evidence="1 2" key="1">
    <citation type="submission" date="2019-03" db="EMBL/GenBank/DDBJ databases">
        <title>Genomic Encyclopedia of Type Strains, Phase IV (KMG-IV): sequencing the most valuable type-strain genomes for metagenomic binning, comparative biology and taxonomic classification.</title>
        <authorList>
            <person name="Goeker M."/>
        </authorList>
    </citation>
    <scope>NUCLEOTIDE SEQUENCE [LARGE SCALE GENOMIC DNA]</scope>
    <source>
        <strain evidence="1 2">DSM 100059</strain>
    </source>
</reference>
<sequence length="126" mass="14449">MYTRIMKRFDIPITALGATYSQTFELEKTITKINGLLFTSDREDLMYYRGTQRVEINKEEIFPPEYESKLLMSGLNVSPNDRYYSLGGIPPGNGKVKIDYTDTDTTIATFIAYRVTLYLDCETSEA</sequence>
<dbReference type="RefSeq" id="WP_133994053.1">
    <property type="nucleotide sequence ID" value="NZ_SODV01000001.1"/>
</dbReference>
<proteinExistence type="predicted"/>
<keyword evidence="2" id="KW-1185">Reference proteome</keyword>
<comment type="caution">
    <text evidence="1">The sequence shown here is derived from an EMBL/GenBank/DDBJ whole genome shotgun (WGS) entry which is preliminary data.</text>
</comment>
<dbReference type="Proteomes" id="UP000294498">
    <property type="component" value="Unassembled WGS sequence"/>
</dbReference>
<evidence type="ECO:0000313" key="1">
    <source>
        <dbReference type="EMBL" id="TDX01482.1"/>
    </source>
</evidence>
<organism evidence="1 2">
    <name type="scientific">Dinghuibacter silviterrae</name>
    <dbReference type="NCBI Taxonomy" id="1539049"/>
    <lineage>
        <taxon>Bacteria</taxon>
        <taxon>Pseudomonadati</taxon>
        <taxon>Bacteroidota</taxon>
        <taxon>Chitinophagia</taxon>
        <taxon>Chitinophagales</taxon>
        <taxon>Chitinophagaceae</taxon>
        <taxon>Dinghuibacter</taxon>
    </lineage>
</organism>
<accession>A0A4R8DT62</accession>
<dbReference type="AlphaFoldDB" id="A0A4R8DT62"/>
<gene>
    <name evidence="1" type="ORF">EDB95_2518</name>
</gene>
<protein>
    <submittedName>
        <fullName evidence="1">Uncharacterized protein</fullName>
    </submittedName>
</protein>
<name>A0A4R8DT62_9BACT</name>